<reference evidence="2 3" key="1">
    <citation type="submission" date="2015-01" db="EMBL/GenBank/DDBJ databases">
        <title>Draft genome of the acidophilic iron oxidizer Acidithrix ferrooxidans strain Py-F3.</title>
        <authorList>
            <person name="Poehlein A."/>
            <person name="Eisen S."/>
            <person name="Schloemann M."/>
            <person name="Johnson B.D."/>
            <person name="Daniel R."/>
            <person name="Muehling M."/>
        </authorList>
    </citation>
    <scope>NUCLEOTIDE SEQUENCE [LARGE SCALE GENOMIC DNA]</scope>
    <source>
        <strain evidence="2 3">Py-F3</strain>
    </source>
</reference>
<gene>
    <name evidence="2" type="ORF">AXFE_35570</name>
</gene>
<dbReference type="AlphaFoldDB" id="A0A0D8HCD6"/>
<name>A0A0D8HCD6_9ACTN</name>
<evidence type="ECO:0000313" key="2">
    <source>
        <dbReference type="EMBL" id="KJF15593.1"/>
    </source>
</evidence>
<proteinExistence type="predicted"/>
<organism evidence="2 3">
    <name type="scientific">Acidithrix ferrooxidans</name>
    <dbReference type="NCBI Taxonomy" id="1280514"/>
    <lineage>
        <taxon>Bacteria</taxon>
        <taxon>Bacillati</taxon>
        <taxon>Actinomycetota</taxon>
        <taxon>Acidimicrobiia</taxon>
        <taxon>Acidimicrobiales</taxon>
        <taxon>Acidimicrobiaceae</taxon>
        <taxon>Acidithrix</taxon>
    </lineage>
</organism>
<dbReference type="Proteomes" id="UP000032360">
    <property type="component" value="Unassembled WGS sequence"/>
</dbReference>
<comment type="caution">
    <text evidence="2">The sequence shown here is derived from an EMBL/GenBank/DDBJ whole genome shotgun (WGS) entry which is preliminary data.</text>
</comment>
<sequence>MPKSRHQYGHDLGFHGVVAESRARPFGTGGSCDDGLTHHRKREHKTASNTGGAQRGKNDPRASENEARGMNLEKGASSE</sequence>
<keyword evidence="3" id="KW-1185">Reference proteome</keyword>
<feature type="region of interest" description="Disordered" evidence="1">
    <location>
        <begin position="20"/>
        <end position="79"/>
    </location>
</feature>
<dbReference type="RefSeq" id="WP_052607163.1">
    <property type="nucleotide sequence ID" value="NZ_JXYS01000139.1"/>
</dbReference>
<evidence type="ECO:0000313" key="3">
    <source>
        <dbReference type="Proteomes" id="UP000032360"/>
    </source>
</evidence>
<evidence type="ECO:0000256" key="1">
    <source>
        <dbReference type="SAM" id="MobiDB-lite"/>
    </source>
</evidence>
<protein>
    <submittedName>
        <fullName evidence="2">Uncharacterized protein</fullName>
    </submittedName>
</protein>
<accession>A0A0D8HCD6</accession>
<feature type="compositionally biased region" description="Basic and acidic residues" evidence="1">
    <location>
        <begin position="56"/>
        <end position="67"/>
    </location>
</feature>
<dbReference type="STRING" id="1280514.AXFE_35570"/>
<dbReference type="EMBL" id="JXYS01000139">
    <property type="protein sequence ID" value="KJF15593.1"/>
    <property type="molecule type" value="Genomic_DNA"/>
</dbReference>